<evidence type="ECO:0000313" key="1">
    <source>
        <dbReference type="EMBL" id="PYY28330.1"/>
    </source>
</evidence>
<gene>
    <name evidence="1" type="ORF">PIL02S_03481</name>
</gene>
<sequence>MLRIYYIEPVQSINPYIRYRNPDQRIYKRNKPKCYSIGLSFSQHLDLIHNTLNK</sequence>
<name>A0A2W0C745_9BACL</name>
<dbReference type="Proteomes" id="UP000247459">
    <property type="component" value="Unassembled WGS sequence"/>
</dbReference>
<organism evidence="1 2">
    <name type="scientific">Paenibacillus illinoisensis</name>
    <dbReference type="NCBI Taxonomy" id="59845"/>
    <lineage>
        <taxon>Bacteria</taxon>
        <taxon>Bacillati</taxon>
        <taxon>Bacillota</taxon>
        <taxon>Bacilli</taxon>
        <taxon>Bacillales</taxon>
        <taxon>Paenibacillaceae</taxon>
        <taxon>Paenibacillus</taxon>
    </lineage>
</organism>
<proteinExistence type="predicted"/>
<comment type="caution">
    <text evidence="1">The sequence shown here is derived from an EMBL/GenBank/DDBJ whole genome shotgun (WGS) entry which is preliminary data.</text>
</comment>
<evidence type="ECO:0000313" key="2">
    <source>
        <dbReference type="Proteomes" id="UP000247459"/>
    </source>
</evidence>
<dbReference type="EMBL" id="PRLG01000020">
    <property type="protein sequence ID" value="PYY28330.1"/>
    <property type="molecule type" value="Genomic_DNA"/>
</dbReference>
<reference evidence="1 2" key="1">
    <citation type="submission" date="2018-01" db="EMBL/GenBank/DDBJ databases">
        <title>Genome sequence of the PGP bacterium Paenibacillus illinoisensis E3.</title>
        <authorList>
            <person name="Rolli E."/>
            <person name="Marasco R."/>
            <person name="Bessem C."/>
            <person name="Michoud G."/>
            <person name="Gaiarsa S."/>
            <person name="Borin S."/>
            <person name="Daffonchio D."/>
        </authorList>
    </citation>
    <scope>NUCLEOTIDE SEQUENCE [LARGE SCALE GENOMIC DNA]</scope>
    <source>
        <strain evidence="1 2">E3</strain>
    </source>
</reference>
<accession>A0A2W0C745</accession>
<dbReference type="AlphaFoldDB" id="A0A2W0C745"/>
<protein>
    <submittedName>
        <fullName evidence="1">Uncharacterized protein</fullName>
    </submittedName>
</protein>